<dbReference type="InterPro" id="IPR020845">
    <property type="entry name" value="AMP-binding_CS"/>
</dbReference>
<dbReference type="PANTHER" id="PTHR22754">
    <property type="entry name" value="DISCO-INTERACTING PROTEIN 2 DIP2 -RELATED"/>
    <property type="match status" value="1"/>
</dbReference>
<gene>
    <name evidence="4" type="ORF">GCM10012284_10160</name>
</gene>
<comment type="caution">
    <text evidence="4">The sequence shown here is derived from an EMBL/GenBank/DDBJ whole genome shotgun (WGS) entry which is preliminary data.</text>
</comment>
<name>A0A8J3FLK7_9ACTN</name>
<keyword evidence="5" id="KW-1185">Reference proteome</keyword>
<dbReference type="Pfam" id="PF00501">
    <property type="entry name" value="AMP-binding"/>
    <property type="match status" value="1"/>
</dbReference>
<evidence type="ECO:0000313" key="5">
    <source>
        <dbReference type="Proteomes" id="UP000656042"/>
    </source>
</evidence>
<dbReference type="Gene3D" id="3.30.300.30">
    <property type="match status" value="1"/>
</dbReference>
<organism evidence="4 5">
    <name type="scientific">Mangrovihabitans endophyticus</name>
    <dbReference type="NCBI Taxonomy" id="1751298"/>
    <lineage>
        <taxon>Bacteria</taxon>
        <taxon>Bacillati</taxon>
        <taxon>Actinomycetota</taxon>
        <taxon>Actinomycetes</taxon>
        <taxon>Micromonosporales</taxon>
        <taxon>Micromonosporaceae</taxon>
        <taxon>Mangrovihabitans</taxon>
    </lineage>
</organism>
<dbReference type="Proteomes" id="UP000656042">
    <property type="component" value="Unassembled WGS sequence"/>
</dbReference>
<keyword evidence="4" id="KW-0436">Ligase</keyword>
<dbReference type="EMBL" id="BMMX01000002">
    <property type="protein sequence ID" value="GGK78211.1"/>
    <property type="molecule type" value="Genomic_DNA"/>
</dbReference>
<reference evidence="4" key="1">
    <citation type="journal article" date="2014" name="Int. J. Syst. Evol. Microbiol.">
        <title>Complete genome sequence of Corynebacterium casei LMG S-19264T (=DSM 44701T), isolated from a smear-ripened cheese.</title>
        <authorList>
            <consortium name="US DOE Joint Genome Institute (JGI-PGF)"/>
            <person name="Walter F."/>
            <person name="Albersmeier A."/>
            <person name="Kalinowski J."/>
            <person name="Ruckert C."/>
        </authorList>
    </citation>
    <scope>NUCLEOTIDE SEQUENCE</scope>
    <source>
        <strain evidence="4">CGMCC 4.7299</strain>
    </source>
</reference>
<dbReference type="InterPro" id="IPR000873">
    <property type="entry name" value="AMP-dep_synth/lig_dom"/>
</dbReference>
<dbReference type="InterPro" id="IPR045851">
    <property type="entry name" value="AMP-bd_C_sf"/>
</dbReference>
<dbReference type="InterPro" id="IPR025110">
    <property type="entry name" value="AMP-bd_C"/>
</dbReference>
<accession>A0A8J3FLK7</accession>
<feature type="domain" description="AMP-dependent synthetase/ligase" evidence="2">
    <location>
        <begin position="41"/>
        <end position="414"/>
    </location>
</feature>
<evidence type="ECO:0000259" key="3">
    <source>
        <dbReference type="Pfam" id="PF23024"/>
    </source>
</evidence>
<dbReference type="Pfam" id="PF23024">
    <property type="entry name" value="AMP-dom_DIP2-like"/>
    <property type="match status" value="1"/>
</dbReference>
<dbReference type="RefSeq" id="WP_189077918.1">
    <property type="nucleotide sequence ID" value="NZ_BMMX01000002.1"/>
</dbReference>
<dbReference type="GO" id="GO:0005886">
    <property type="term" value="C:plasma membrane"/>
    <property type="evidence" value="ECO:0007669"/>
    <property type="project" value="TreeGrafter"/>
</dbReference>
<dbReference type="SUPFAM" id="SSF56801">
    <property type="entry name" value="Acetyl-CoA synthetase-like"/>
    <property type="match status" value="1"/>
</dbReference>
<feature type="domain" description="AMP-binding enzyme C-terminal" evidence="3">
    <location>
        <begin position="448"/>
        <end position="556"/>
    </location>
</feature>
<evidence type="ECO:0000259" key="2">
    <source>
        <dbReference type="Pfam" id="PF00501"/>
    </source>
</evidence>
<dbReference type="PANTHER" id="PTHR22754:SF32">
    <property type="entry name" value="DISCO-INTERACTING PROTEIN 2"/>
    <property type="match status" value="1"/>
</dbReference>
<dbReference type="Gene3D" id="3.40.50.12780">
    <property type="entry name" value="N-terminal domain of ligase-like"/>
    <property type="match status" value="1"/>
</dbReference>
<dbReference type="InterPro" id="IPR042099">
    <property type="entry name" value="ANL_N_sf"/>
</dbReference>
<evidence type="ECO:0000313" key="4">
    <source>
        <dbReference type="EMBL" id="GGK78211.1"/>
    </source>
</evidence>
<dbReference type="GO" id="GO:0070566">
    <property type="term" value="F:adenylyltransferase activity"/>
    <property type="evidence" value="ECO:0007669"/>
    <property type="project" value="TreeGrafter"/>
</dbReference>
<dbReference type="PROSITE" id="PS00455">
    <property type="entry name" value="AMP_BINDING"/>
    <property type="match status" value="1"/>
</dbReference>
<sequence length="560" mass="59201">MPAVVAVDAVDYRHVAATTDAPITFFDSRGPIEELPRAAAVADARAVAAGLAHHRLDRHDRVVLLLPTGSDYYGALLGCLLAGVAPCTVATPATPHDAASAGVRHLHAAVAAVRPAAVIVGDARLADAVPAGVPALTVAELRAHGTVATADLGVAGPQDVHHVQLTSGSTSSPKAVVLTHANVAANLAALDASTRATEPDEALFTWLPLYHDMGLVQVLFTLTRGVRLDLMSPLAFVRDPLSWLRHMSARRSTLTAAPPFAYRAAADRYTARPDPSIDLSALRQAYVGAEPIPVDVLTRFRDTFEVRGLADEVLVPCYGMAETVLATALATECRPRTGTSFGRVRWRRFDRVSLDEHRVAAPAVPGRPARSIVSCGVATAGLTVRICDETGAELAEGQVGAVRVMGSSVMAGYLTDGGLDAPPEGWHDTGDLGVRYDGQLYIVGRTKEMLIVRGRNLPPYDIEDVIEQHPDAHAAAVFSHPADGKATEPVVAVVETRAPEADRPDLRAAISTRVREVFGVSLSDVVFVGRGGIPRTSSGKRRRAPLRNDYLAGRLSCGTG</sequence>
<proteinExistence type="inferred from homology"/>
<evidence type="ECO:0000256" key="1">
    <source>
        <dbReference type="ARBA" id="ARBA00006432"/>
    </source>
</evidence>
<reference evidence="4" key="2">
    <citation type="submission" date="2020-09" db="EMBL/GenBank/DDBJ databases">
        <authorList>
            <person name="Sun Q."/>
            <person name="Zhou Y."/>
        </authorList>
    </citation>
    <scope>NUCLEOTIDE SEQUENCE</scope>
    <source>
        <strain evidence="4">CGMCC 4.7299</strain>
    </source>
</reference>
<dbReference type="GO" id="GO:0016874">
    <property type="term" value="F:ligase activity"/>
    <property type="evidence" value="ECO:0007669"/>
    <property type="project" value="UniProtKB-KW"/>
</dbReference>
<protein>
    <submittedName>
        <fullName evidence="4">AMP-dependent synthetase and ligase</fullName>
    </submittedName>
</protein>
<dbReference type="AlphaFoldDB" id="A0A8J3FLK7"/>
<comment type="similarity">
    <text evidence="1">Belongs to the ATP-dependent AMP-binding enzyme family.</text>
</comment>
<dbReference type="GO" id="GO:0006633">
    <property type="term" value="P:fatty acid biosynthetic process"/>
    <property type="evidence" value="ECO:0007669"/>
    <property type="project" value="TreeGrafter"/>
</dbReference>